<dbReference type="GO" id="GO:0140662">
    <property type="term" value="F:ATP-dependent protein folding chaperone"/>
    <property type="evidence" value="ECO:0007669"/>
    <property type="project" value="InterPro"/>
</dbReference>
<keyword evidence="11" id="KW-1185">Reference proteome</keyword>
<dbReference type="Pfam" id="PF00118">
    <property type="entry name" value="Cpn60_TCP1"/>
    <property type="match status" value="2"/>
</dbReference>
<reference evidence="10" key="2">
    <citation type="submission" date="2021-05" db="EMBL/GenBank/DDBJ databases">
        <authorList>
            <person name="Pain A."/>
        </authorList>
    </citation>
    <scope>NUCLEOTIDE SEQUENCE</scope>
    <source>
        <strain evidence="10">1802A</strain>
    </source>
</reference>
<dbReference type="GO" id="GO:0005832">
    <property type="term" value="C:chaperonin-containing T-complex"/>
    <property type="evidence" value="ECO:0007669"/>
    <property type="project" value="UniProtKB-ARBA"/>
</dbReference>
<evidence type="ECO:0000256" key="5">
    <source>
        <dbReference type="ARBA" id="ARBA00022741"/>
    </source>
</evidence>
<keyword evidence="5 8" id="KW-0547">Nucleotide-binding</keyword>
<dbReference type="Gene3D" id="3.30.260.10">
    <property type="entry name" value="TCP-1-like chaperonin intermediate domain"/>
    <property type="match status" value="1"/>
</dbReference>
<dbReference type="GO" id="GO:0005524">
    <property type="term" value="F:ATP binding"/>
    <property type="evidence" value="ECO:0007669"/>
    <property type="project" value="UniProtKB-KW"/>
</dbReference>
<keyword evidence="4" id="KW-0963">Cytoplasm</keyword>
<dbReference type="SUPFAM" id="SSF48592">
    <property type="entry name" value="GroEL equatorial domain-like"/>
    <property type="match status" value="1"/>
</dbReference>
<proteinExistence type="inferred from homology"/>
<dbReference type="InterPro" id="IPR027413">
    <property type="entry name" value="GROEL-like_equatorial_sf"/>
</dbReference>
<dbReference type="InterPro" id="IPR027410">
    <property type="entry name" value="TCP-1-like_intermed_sf"/>
</dbReference>
<dbReference type="InterPro" id="IPR002423">
    <property type="entry name" value="Cpn60/GroEL/TCP-1"/>
</dbReference>
<sequence>MKPQQTVLVFKPSFKKESDRKAQLATIQASRALSEVIRTTLGPRAMLKMMLDPMGGIVITNDGNAILREFSQMAGTYKGVPVTTLCLPGCVAVVRSASIDVSNPAAKSLIELSRSQDEEVGDGTTSCVILCGQMLANAEPLLKQEIHPSKIVEGYMEALEDAIEVLDSIATRIDLDDEAALKGAIQSSLETKFSSKWGDLIAHLALNAVRKVRTVRPDGRSVIDVKRYAKVEKIPGGLPEDSVVLDGILINKDVTHAKMPRRIENPRVLVLDCTLEYKKGESQTIVDINDEAGWAKLLEQEETEVFNMCQNIIETGCNVVVTEKGVSDLAQHFLSKAGISCIRRIRKTDANRLARVTGATIVNRTEELLPSDVGKDCGLFEVKKIGDEYYSYFVQCKDPKACSIVLRGSSKDVLNEIERNLQDAMNVCRNIMLEGKLLPGGGATEIEVACRLAERLDSKAGLKRWSYRAAAKAFEVIPKTLAQNCGANPVRVITELTSLHTAGNVNAGLDGETGEICDTMKKSIIDTFAVKAQVFKSAIEATCMLLRIDIIVSGIGKREEPSVGEKLAVNEDALDSQS</sequence>
<dbReference type="SUPFAM" id="SSF54849">
    <property type="entry name" value="GroEL-intermediate domain like"/>
    <property type="match status" value="1"/>
</dbReference>
<dbReference type="CDD" id="cd03337">
    <property type="entry name" value="TCP1_gamma"/>
    <property type="match status" value="1"/>
</dbReference>
<dbReference type="SUPFAM" id="SSF52029">
    <property type="entry name" value="GroEL apical domain-like"/>
    <property type="match status" value="1"/>
</dbReference>
<evidence type="ECO:0000256" key="2">
    <source>
        <dbReference type="ARBA" id="ARBA00008020"/>
    </source>
</evidence>
<dbReference type="FunFam" id="3.50.7.10:FF:000005">
    <property type="entry name" value="T-complex protein 1 subunit gamma"/>
    <property type="match status" value="1"/>
</dbReference>
<organism evidence="10 11">
    <name type="scientific">Babesia divergens</name>
    <dbReference type="NCBI Taxonomy" id="32595"/>
    <lineage>
        <taxon>Eukaryota</taxon>
        <taxon>Sar</taxon>
        <taxon>Alveolata</taxon>
        <taxon>Apicomplexa</taxon>
        <taxon>Aconoidasida</taxon>
        <taxon>Piroplasmida</taxon>
        <taxon>Babesiidae</taxon>
        <taxon>Babesia</taxon>
    </lineage>
</organism>
<dbReference type="Gene3D" id="3.50.7.10">
    <property type="entry name" value="GroEL"/>
    <property type="match status" value="1"/>
</dbReference>
<dbReference type="AlphaFoldDB" id="A0AAD9LFJ8"/>
<dbReference type="EMBL" id="JAHBMH010000073">
    <property type="protein sequence ID" value="KAK1933489.1"/>
    <property type="molecule type" value="Genomic_DNA"/>
</dbReference>
<dbReference type="NCBIfam" id="TIGR02344">
    <property type="entry name" value="chap_CCT_gamma"/>
    <property type="match status" value="1"/>
</dbReference>
<evidence type="ECO:0000256" key="7">
    <source>
        <dbReference type="ARBA" id="ARBA00023186"/>
    </source>
</evidence>
<evidence type="ECO:0000313" key="11">
    <source>
        <dbReference type="Proteomes" id="UP001195914"/>
    </source>
</evidence>
<dbReference type="GO" id="GO:0016887">
    <property type="term" value="F:ATP hydrolysis activity"/>
    <property type="evidence" value="ECO:0007669"/>
    <property type="project" value="InterPro"/>
</dbReference>
<accession>A0AAD9LFJ8</accession>
<evidence type="ECO:0000256" key="9">
    <source>
        <dbReference type="RuleBase" id="RU004191"/>
    </source>
</evidence>
<dbReference type="InterPro" id="IPR027409">
    <property type="entry name" value="GroEL-like_apical_dom_sf"/>
</dbReference>
<dbReference type="PANTHER" id="PTHR11353">
    <property type="entry name" value="CHAPERONIN"/>
    <property type="match status" value="1"/>
</dbReference>
<comment type="subcellular location">
    <subcellularLocation>
        <location evidence="1">Cytoplasm</location>
    </subcellularLocation>
</comment>
<comment type="caution">
    <text evidence="10">The sequence shown here is derived from an EMBL/GenBank/DDBJ whole genome shotgun (WGS) entry which is preliminary data.</text>
</comment>
<dbReference type="InterPro" id="IPR002194">
    <property type="entry name" value="Chaperonin_TCP-1_CS"/>
</dbReference>
<gene>
    <name evidence="10" type="ORF">X943_003884</name>
</gene>
<evidence type="ECO:0000256" key="3">
    <source>
        <dbReference type="ARBA" id="ARBA00017187"/>
    </source>
</evidence>
<dbReference type="InterPro" id="IPR053374">
    <property type="entry name" value="TCP-1_chaperonin"/>
</dbReference>
<protein>
    <recommendedName>
        <fullName evidence="3 9">T-complex protein 1 subunit gamma</fullName>
    </recommendedName>
</protein>
<dbReference type="PRINTS" id="PR00304">
    <property type="entry name" value="TCOMPLEXTCP1"/>
</dbReference>
<dbReference type="GO" id="GO:0051082">
    <property type="term" value="F:unfolded protein binding"/>
    <property type="evidence" value="ECO:0007669"/>
    <property type="project" value="InterPro"/>
</dbReference>
<name>A0AAD9LFJ8_BABDI</name>
<keyword evidence="7 8" id="KW-0143">Chaperone</keyword>
<evidence type="ECO:0000256" key="8">
    <source>
        <dbReference type="RuleBase" id="RU004187"/>
    </source>
</evidence>
<reference evidence="10" key="1">
    <citation type="journal article" date="2014" name="Nucleic Acids Res.">
        <title>The evolutionary dynamics of variant antigen genes in Babesia reveal a history of genomic innovation underlying host-parasite interaction.</title>
        <authorList>
            <person name="Jackson A.P."/>
            <person name="Otto T.D."/>
            <person name="Darby A."/>
            <person name="Ramaprasad A."/>
            <person name="Xia D."/>
            <person name="Echaide I.E."/>
            <person name="Farber M."/>
            <person name="Gahlot S."/>
            <person name="Gamble J."/>
            <person name="Gupta D."/>
            <person name="Gupta Y."/>
            <person name="Jackson L."/>
            <person name="Malandrin L."/>
            <person name="Malas T.B."/>
            <person name="Moussa E."/>
            <person name="Nair M."/>
            <person name="Reid A.J."/>
            <person name="Sanders M."/>
            <person name="Sharma J."/>
            <person name="Tracey A."/>
            <person name="Quail M.A."/>
            <person name="Weir W."/>
            <person name="Wastling J.M."/>
            <person name="Hall N."/>
            <person name="Willadsen P."/>
            <person name="Lingelbach K."/>
            <person name="Shiels B."/>
            <person name="Tait A."/>
            <person name="Berriman M."/>
            <person name="Allred D.R."/>
            <person name="Pain A."/>
        </authorList>
    </citation>
    <scope>NUCLEOTIDE SEQUENCE</scope>
    <source>
        <strain evidence="10">1802A</strain>
    </source>
</reference>
<dbReference type="InterPro" id="IPR017998">
    <property type="entry name" value="Chaperone_TCP-1"/>
</dbReference>
<evidence type="ECO:0000313" key="10">
    <source>
        <dbReference type="EMBL" id="KAK1933489.1"/>
    </source>
</evidence>
<dbReference type="Gene3D" id="1.10.560.10">
    <property type="entry name" value="GroEL-like equatorial domain"/>
    <property type="match status" value="1"/>
</dbReference>
<evidence type="ECO:0000256" key="4">
    <source>
        <dbReference type="ARBA" id="ARBA00022490"/>
    </source>
</evidence>
<dbReference type="InterPro" id="IPR012719">
    <property type="entry name" value="Chap_CCT_gamma"/>
</dbReference>
<keyword evidence="6 8" id="KW-0067">ATP-binding</keyword>
<dbReference type="Proteomes" id="UP001195914">
    <property type="component" value="Unassembled WGS sequence"/>
</dbReference>
<comment type="similarity">
    <text evidence="2 8">Belongs to the TCP-1 chaperonin family.</text>
</comment>
<dbReference type="NCBIfam" id="NF041083">
    <property type="entry name" value="thermosome_beta"/>
    <property type="match status" value="1"/>
</dbReference>
<evidence type="ECO:0000256" key="6">
    <source>
        <dbReference type="ARBA" id="ARBA00022840"/>
    </source>
</evidence>
<evidence type="ECO:0000256" key="1">
    <source>
        <dbReference type="ARBA" id="ARBA00004496"/>
    </source>
</evidence>
<dbReference type="PROSITE" id="PS00995">
    <property type="entry name" value="TCP1_3"/>
    <property type="match status" value="1"/>
</dbReference>
<dbReference type="PROSITE" id="PS00750">
    <property type="entry name" value="TCP1_1"/>
    <property type="match status" value="1"/>
</dbReference>